<protein>
    <submittedName>
        <fullName evidence="3">Uncharacterized protein</fullName>
    </submittedName>
</protein>
<feature type="transmembrane region" description="Helical" evidence="2">
    <location>
        <begin position="413"/>
        <end position="433"/>
    </location>
</feature>
<feature type="transmembrane region" description="Helical" evidence="2">
    <location>
        <begin position="283"/>
        <end position="302"/>
    </location>
</feature>
<sequence>MPRQLTEKEKDLRRELDDKILLAGVRAYGSCSNLNFHEDEDENFNVQENVNGTEFSDEDDEEEDDDDDSELSYDDSSDEERNLLHGHGRKRKRRLECKVLDPVLKPILKLYDLVKDAVILITNVDDVWESPAYNRRNVTLDRSGSMRSIQSVSSGSTMHHGRNLIQNSEHTVPSLMQEPTVSLRHKIGVMFWFLLLVSCYALERCSFKILSDRMGPFRMVVGGEIVLAIHFLVIAVWKTLRWLCKRPMKITLGTGMLPLPDIGLMAVLDTIQLLLVVTSGSHVAPILTAILVHVTIPLTTSIQQLLKCGLYRGTNKTESQKEGGQQSLEHEKKQDSQMLFGATLIMLSTILALAPAILTLIYPSSFSSDDLMADRTAWNTLLFFISYVPGSLSQAYKEHTLEMYAQPVDPDMLNMVLSLFSAIFAFVISPFIYTLQGLADVESSIEDESSLNVESWIDQYPSRQFSQNFSDGIQCFMGTLDDTLQVRGYPEEAHCDYAYVIVLLHVFSIIVIGHAVGKICNAGAFKIMHRGISAGIILSVVSLFFYQVFVDDVDYGFIPNTYHIICSVILVIGSEIYHRVTLEMPSFETNFPAVQSLYDDEF</sequence>
<feature type="region of interest" description="Disordered" evidence="1">
    <location>
        <begin position="39"/>
        <end position="87"/>
    </location>
</feature>
<feature type="transmembrane region" description="Helical" evidence="2">
    <location>
        <begin position="531"/>
        <end position="549"/>
    </location>
</feature>
<evidence type="ECO:0000256" key="2">
    <source>
        <dbReference type="SAM" id="Phobius"/>
    </source>
</evidence>
<proteinExistence type="predicted"/>
<feature type="transmembrane region" description="Helical" evidence="2">
    <location>
        <begin position="376"/>
        <end position="392"/>
    </location>
</feature>
<reference evidence="3" key="1">
    <citation type="submission" date="2021-01" db="EMBL/GenBank/DDBJ databases">
        <authorList>
            <person name="Corre E."/>
            <person name="Pelletier E."/>
            <person name="Niang G."/>
            <person name="Scheremetjew M."/>
            <person name="Finn R."/>
            <person name="Kale V."/>
            <person name="Holt S."/>
            <person name="Cochrane G."/>
            <person name="Meng A."/>
            <person name="Brown T."/>
            <person name="Cohen L."/>
        </authorList>
    </citation>
    <scope>NUCLEOTIDE SEQUENCE</scope>
    <source>
        <strain evidence="3">MM31A-1</strain>
    </source>
</reference>
<name>A0A7S3QAP5_9STRA</name>
<feature type="transmembrane region" description="Helical" evidence="2">
    <location>
        <begin position="339"/>
        <end position="364"/>
    </location>
</feature>
<feature type="transmembrane region" description="Helical" evidence="2">
    <location>
        <begin position="216"/>
        <end position="237"/>
    </location>
</feature>
<keyword evidence="2" id="KW-1133">Transmembrane helix</keyword>
<evidence type="ECO:0000256" key="1">
    <source>
        <dbReference type="SAM" id="MobiDB-lite"/>
    </source>
</evidence>
<feature type="transmembrane region" description="Helical" evidence="2">
    <location>
        <begin position="561"/>
        <end position="577"/>
    </location>
</feature>
<dbReference type="AlphaFoldDB" id="A0A7S3QAP5"/>
<feature type="transmembrane region" description="Helical" evidence="2">
    <location>
        <begin position="497"/>
        <end position="519"/>
    </location>
</feature>
<feature type="compositionally biased region" description="Polar residues" evidence="1">
    <location>
        <begin position="44"/>
        <end position="54"/>
    </location>
</feature>
<dbReference type="EMBL" id="HBIO01021248">
    <property type="protein sequence ID" value="CAE0471502.1"/>
    <property type="molecule type" value="Transcribed_RNA"/>
</dbReference>
<feature type="transmembrane region" description="Helical" evidence="2">
    <location>
        <begin position="257"/>
        <end position="277"/>
    </location>
</feature>
<keyword evidence="2" id="KW-0472">Membrane</keyword>
<evidence type="ECO:0000313" key="3">
    <source>
        <dbReference type="EMBL" id="CAE0471502.1"/>
    </source>
</evidence>
<keyword evidence="2" id="KW-0812">Transmembrane</keyword>
<organism evidence="3">
    <name type="scientific">Chaetoceros debilis</name>
    <dbReference type="NCBI Taxonomy" id="122233"/>
    <lineage>
        <taxon>Eukaryota</taxon>
        <taxon>Sar</taxon>
        <taxon>Stramenopiles</taxon>
        <taxon>Ochrophyta</taxon>
        <taxon>Bacillariophyta</taxon>
        <taxon>Coscinodiscophyceae</taxon>
        <taxon>Chaetocerotophycidae</taxon>
        <taxon>Chaetocerotales</taxon>
        <taxon>Chaetocerotaceae</taxon>
        <taxon>Chaetoceros</taxon>
    </lineage>
</organism>
<gene>
    <name evidence="3" type="ORF">CDEB00056_LOCUS16355</name>
</gene>
<accession>A0A7S3QAP5</accession>
<feature type="compositionally biased region" description="Acidic residues" evidence="1">
    <location>
        <begin position="55"/>
        <end position="78"/>
    </location>
</feature>